<feature type="domain" description="GP-PDE" evidence="1">
    <location>
        <begin position="29"/>
        <end position="255"/>
    </location>
</feature>
<gene>
    <name evidence="2" type="ORF">METZ01_LOCUS90984</name>
</gene>
<proteinExistence type="predicted"/>
<dbReference type="InterPro" id="IPR030395">
    <property type="entry name" value="GP_PDE_dom"/>
</dbReference>
<evidence type="ECO:0000259" key="1">
    <source>
        <dbReference type="PROSITE" id="PS51704"/>
    </source>
</evidence>
<dbReference type="PANTHER" id="PTHR46211:SF14">
    <property type="entry name" value="GLYCEROPHOSPHODIESTER PHOSPHODIESTERASE"/>
    <property type="match status" value="1"/>
</dbReference>
<dbReference type="PROSITE" id="PS51704">
    <property type="entry name" value="GP_PDE"/>
    <property type="match status" value="1"/>
</dbReference>
<dbReference type="Gene3D" id="3.20.20.190">
    <property type="entry name" value="Phosphatidylinositol (PI) phosphodiesterase"/>
    <property type="match status" value="1"/>
</dbReference>
<dbReference type="SUPFAM" id="SSF51695">
    <property type="entry name" value="PLC-like phosphodiesterases"/>
    <property type="match status" value="1"/>
</dbReference>
<dbReference type="EMBL" id="UINC01008474">
    <property type="protein sequence ID" value="SVA38130.1"/>
    <property type="molecule type" value="Genomic_DNA"/>
</dbReference>
<dbReference type="GO" id="GO:0008081">
    <property type="term" value="F:phosphoric diester hydrolase activity"/>
    <property type="evidence" value="ECO:0007669"/>
    <property type="project" value="InterPro"/>
</dbReference>
<accession>A0A381VCN5</accession>
<dbReference type="InterPro" id="IPR017946">
    <property type="entry name" value="PLC-like_Pdiesterase_TIM-brl"/>
</dbReference>
<organism evidence="2">
    <name type="scientific">marine metagenome</name>
    <dbReference type="NCBI Taxonomy" id="408172"/>
    <lineage>
        <taxon>unclassified sequences</taxon>
        <taxon>metagenomes</taxon>
        <taxon>ecological metagenomes</taxon>
    </lineage>
</organism>
<name>A0A381VCN5_9ZZZZ</name>
<dbReference type="AlphaFoldDB" id="A0A381VCN5"/>
<dbReference type="GO" id="GO:0006629">
    <property type="term" value="P:lipid metabolic process"/>
    <property type="evidence" value="ECO:0007669"/>
    <property type="project" value="InterPro"/>
</dbReference>
<reference evidence="2" key="1">
    <citation type="submission" date="2018-05" db="EMBL/GenBank/DDBJ databases">
        <authorList>
            <person name="Lanie J.A."/>
            <person name="Ng W.-L."/>
            <person name="Kazmierczak K.M."/>
            <person name="Andrzejewski T.M."/>
            <person name="Davidsen T.M."/>
            <person name="Wayne K.J."/>
            <person name="Tettelin H."/>
            <person name="Glass J.I."/>
            <person name="Rusch D."/>
            <person name="Podicherti R."/>
            <person name="Tsui H.-C.T."/>
            <person name="Winkler M.E."/>
        </authorList>
    </citation>
    <scope>NUCLEOTIDE SEQUENCE</scope>
</reference>
<dbReference type="Pfam" id="PF03009">
    <property type="entry name" value="GDPD"/>
    <property type="match status" value="1"/>
</dbReference>
<protein>
    <recommendedName>
        <fullName evidence="1">GP-PDE domain-containing protein</fullName>
    </recommendedName>
</protein>
<sequence>MKSIAIRAIDCWMAVIPRVTPDSSVLQGCKIVSHRGEHDNKEVMENTLRAYDIARTNGVWGVEVDIRWTADLVPVVCHDPDGGRVFGNPIIVGEKSFAELREVIPDIPSLEELIDKFSVNTHLMIELKAEPFPQKEKQKQILKQLLSSLKPITDFHILALDNALFEMVDFLPRECYMPVSQVNIKQMSKASLEGTYGGFGGHFLLMTDEIKQRHESIGQNIATGFVASRNSLFRELNRGVDWVFSNHAVKLQEILERYR</sequence>
<evidence type="ECO:0000313" key="2">
    <source>
        <dbReference type="EMBL" id="SVA38130.1"/>
    </source>
</evidence>
<dbReference type="PANTHER" id="PTHR46211">
    <property type="entry name" value="GLYCEROPHOSPHORYL DIESTER PHOSPHODIESTERASE"/>
    <property type="match status" value="1"/>
</dbReference>